<keyword evidence="1" id="KW-0689">Ribosomal protein</keyword>
<protein>
    <recommendedName>
        <fullName evidence="5">30S ribosomal protein S18</fullName>
    </recommendedName>
</protein>
<sequence length="176" mass="20278">MALRIINIRNLSPLLNISRTGPIINEILPKCISTSIPNFLKEIIVNESEKLTTVEGNYVTSARSQYLINIQDENTTCPLTALNLDIKHTDVLILSQFLRDDGCMLPRRVTGLSLYWQRRVAYLVAMAQKSGLMPNLTPSNSKKDPRKRFGSRKYNRYFDEKTLDAWEELDRRKYGN</sequence>
<organism evidence="3 4">
    <name type="scientific">Meganyctiphanes norvegica</name>
    <name type="common">Northern krill</name>
    <name type="synonym">Thysanopoda norvegica</name>
    <dbReference type="NCBI Taxonomy" id="48144"/>
    <lineage>
        <taxon>Eukaryota</taxon>
        <taxon>Metazoa</taxon>
        <taxon>Ecdysozoa</taxon>
        <taxon>Arthropoda</taxon>
        <taxon>Crustacea</taxon>
        <taxon>Multicrustacea</taxon>
        <taxon>Malacostraca</taxon>
        <taxon>Eumalacostraca</taxon>
        <taxon>Eucarida</taxon>
        <taxon>Euphausiacea</taxon>
        <taxon>Euphausiidae</taxon>
        <taxon>Meganyctiphanes</taxon>
    </lineage>
</organism>
<keyword evidence="4" id="KW-1185">Reference proteome</keyword>
<dbReference type="AlphaFoldDB" id="A0AAV2R6I7"/>
<evidence type="ECO:0000256" key="1">
    <source>
        <dbReference type="ARBA" id="ARBA00022980"/>
    </source>
</evidence>
<dbReference type="PANTHER" id="PTHR13479">
    <property type="entry name" value="30S RIBOSOMAL PROTEIN S18"/>
    <property type="match status" value="1"/>
</dbReference>
<evidence type="ECO:0000256" key="2">
    <source>
        <dbReference type="ARBA" id="ARBA00023274"/>
    </source>
</evidence>
<dbReference type="SUPFAM" id="SSF46911">
    <property type="entry name" value="Ribosomal protein S18"/>
    <property type="match status" value="1"/>
</dbReference>
<evidence type="ECO:0008006" key="5">
    <source>
        <dbReference type="Google" id="ProtNLM"/>
    </source>
</evidence>
<dbReference type="GO" id="GO:0032543">
    <property type="term" value="P:mitochondrial translation"/>
    <property type="evidence" value="ECO:0007669"/>
    <property type="project" value="TreeGrafter"/>
</dbReference>
<dbReference type="InterPro" id="IPR001648">
    <property type="entry name" value="Ribosomal_bS18"/>
</dbReference>
<dbReference type="Gene3D" id="4.10.640.10">
    <property type="entry name" value="Ribosomal protein S18"/>
    <property type="match status" value="1"/>
</dbReference>
<accession>A0AAV2R6I7</accession>
<name>A0AAV2R6I7_MEGNR</name>
<dbReference type="GO" id="GO:0070181">
    <property type="term" value="F:small ribosomal subunit rRNA binding"/>
    <property type="evidence" value="ECO:0007669"/>
    <property type="project" value="TreeGrafter"/>
</dbReference>
<dbReference type="Pfam" id="PF01084">
    <property type="entry name" value="Ribosomal_S18"/>
    <property type="match status" value="1"/>
</dbReference>
<dbReference type="GO" id="GO:0005763">
    <property type="term" value="C:mitochondrial small ribosomal subunit"/>
    <property type="evidence" value="ECO:0007669"/>
    <property type="project" value="TreeGrafter"/>
</dbReference>
<comment type="caution">
    <text evidence="3">The sequence shown here is derived from an EMBL/GenBank/DDBJ whole genome shotgun (WGS) entry which is preliminary data.</text>
</comment>
<dbReference type="PANTHER" id="PTHR13479:SF66">
    <property type="entry name" value="LARGE RIBOSOMAL SUBUNIT PROTEIN ML66"/>
    <property type="match status" value="1"/>
</dbReference>
<keyword evidence="2" id="KW-0687">Ribonucleoprotein</keyword>
<dbReference type="EMBL" id="CAXKWB010015383">
    <property type="protein sequence ID" value="CAL4113614.1"/>
    <property type="molecule type" value="Genomic_DNA"/>
</dbReference>
<evidence type="ECO:0000313" key="4">
    <source>
        <dbReference type="Proteomes" id="UP001497623"/>
    </source>
</evidence>
<reference evidence="3 4" key="1">
    <citation type="submission" date="2024-05" db="EMBL/GenBank/DDBJ databases">
        <authorList>
            <person name="Wallberg A."/>
        </authorList>
    </citation>
    <scope>NUCLEOTIDE SEQUENCE [LARGE SCALE GENOMIC DNA]</scope>
</reference>
<dbReference type="GO" id="GO:0003735">
    <property type="term" value="F:structural constituent of ribosome"/>
    <property type="evidence" value="ECO:0007669"/>
    <property type="project" value="InterPro"/>
</dbReference>
<dbReference type="Proteomes" id="UP001497623">
    <property type="component" value="Unassembled WGS sequence"/>
</dbReference>
<gene>
    <name evidence="3" type="ORF">MNOR_LOCUS20160</name>
</gene>
<dbReference type="InterPro" id="IPR036870">
    <property type="entry name" value="Ribosomal_bS18_sf"/>
</dbReference>
<proteinExistence type="predicted"/>
<evidence type="ECO:0000313" key="3">
    <source>
        <dbReference type="EMBL" id="CAL4113614.1"/>
    </source>
</evidence>